<gene>
    <name evidence="2" type="ORF">T190115A13A_300012</name>
</gene>
<accession>A0ABM9PNC9</accession>
<reference evidence="2 3" key="1">
    <citation type="submission" date="2024-05" db="EMBL/GenBank/DDBJ databases">
        <authorList>
            <person name="Duchaud E."/>
        </authorList>
    </citation>
    <scope>NUCLEOTIDE SEQUENCE [LARGE SCALE GENOMIC DNA]</scope>
    <source>
        <strain evidence="2">Ena-SAMPLE-TAB-13-05-2024-13:56:06:370-140305</strain>
    </source>
</reference>
<evidence type="ECO:0000313" key="2">
    <source>
        <dbReference type="EMBL" id="CAL2107128.1"/>
    </source>
</evidence>
<protein>
    <submittedName>
        <fullName evidence="2">Uncharacterized protein</fullName>
    </submittedName>
</protein>
<evidence type="ECO:0000313" key="3">
    <source>
        <dbReference type="Proteomes" id="UP001497602"/>
    </source>
</evidence>
<keyword evidence="1" id="KW-0732">Signal</keyword>
<feature type="signal peptide" evidence="1">
    <location>
        <begin position="1"/>
        <end position="21"/>
    </location>
</feature>
<sequence length="319" mass="36109">MKKIILLAGALFIATYSNVIAQDHSVSGDWEINVDNNNNDSKTDQFWVSYGKERKKMFEVNPEEIKANSKRFDFRANITDRFGDNFNSSIIIAPRVIQLSRGEGGSLSISHNGIKGISDDSFEFSLPPQNSNEDFNKNFRILKRNLNGRIKRKLIIDDKNTRVFNSLVVLTDVGENKDKIIFRAEENLVDVQAGLFKGKIIEGESLKGKIIEAESSLKAPKIVASDVIANKVTLNVGSFPDYVFANNYDLMPLEEVASFIKKHQHLPNMKSEKEVVKEGMELKELTLKLVEKVEELTLYTIQQQKLIDNLQAKLTTLKK</sequence>
<dbReference type="Proteomes" id="UP001497602">
    <property type="component" value="Unassembled WGS sequence"/>
</dbReference>
<feature type="chain" id="PRO_5045902245" evidence="1">
    <location>
        <begin position="22"/>
        <end position="319"/>
    </location>
</feature>
<dbReference type="RefSeq" id="WP_348738784.1">
    <property type="nucleotide sequence ID" value="NZ_CAXJRC010000023.1"/>
</dbReference>
<name>A0ABM9PNC9_9FLAO</name>
<dbReference type="EMBL" id="CAXJRC010000023">
    <property type="protein sequence ID" value="CAL2107128.1"/>
    <property type="molecule type" value="Genomic_DNA"/>
</dbReference>
<organism evidence="2 3">
    <name type="scientific">Tenacibaculum vairaonense</name>
    <dbReference type="NCBI Taxonomy" id="3137860"/>
    <lineage>
        <taxon>Bacteria</taxon>
        <taxon>Pseudomonadati</taxon>
        <taxon>Bacteroidota</taxon>
        <taxon>Flavobacteriia</taxon>
        <taxon>Flavobacteriales</taxon>
        <taxon>Flavobacteriaceae</taxon>
        <taxon>Tenacibaculum</taxon>
    </lineage>
</organism>
<keyword evidence="3" id="KW-1185">Reference proteome</keyword>
<proteinExistence type="predicted"/>
<comment type="caution">
    <text evidence="2">The sequence shown here is derived from an EMBL/GenBank/DDBJ whole genome shotgun (WGS) entry which is preliminary data.</text>
</comment>
<evidence type="ECO:0000256" key="1">
    <source>
        <dbReference type="SAM" id="SignalP"/>
    </source>
</evidence>